<proteinExistence type="predicted"/>
<dbReference type="Proteomes" id="UP000248259">
    <property type="component" value="Unassembled WGS sequence"/>
</dbReference>
<evidence type="ECO:0000256" key="1">
    <source>
        <dbReference type="SAM" id="MobiDB-lite"/>
    </source>
</evidence>
<gene>
    <name evidence="2" type="ORF">DNK49_07135</name>
</gene>
<dbReference type="AlphaFoldDB" id="A0A323UVJ6"/>
<dbReference type="OrthoDB" id="5525274at2"/>
<keyword evidence="3" id="KW-1185">Reference proteome</keyword>
<evidence type="ECO:0000313" key="3">
    <source>
        <dbReference type="Proteomes" id="UP000248259"/>
    </source>
</evidence>
<feature type="region of interest" description="Disordered" evidence="1">
    <location>
        <begin position="204"/>
        <end position="225"/>
    </location>
</feature>
<name>A0A323UVJ6_9RHOO</name>
<comment type="caution">
    <text evidence="2">The sequence shown here is derived from an EMBL/GenBank/DDBJ whole genome shotgun (WGS) entry which is preliminary data.</text>
</comment>
<evidence type="ECO:0000313" key="2">
    <source>
        <dbReference type="EMBL" id="PZA17012.1"/>
    </source>
</evidence>
<feature type="compositionally biased region" description="Low complexity" evidence="1">
    <location>
        <begin position="280"/>
        <end position="296"/>
    </location>
</feature>
<protein>
    <submittedName>
        <fullName evidence="2">Uncharacterized protein</fullName>
    </submittedName>
</protein>
<dbReference type="RefSeq" id="WP_110523657.1">
    <property type="nucleotide sequence ID" value="NZ_QKOE01000004.1"/>
</dbReference>
<feature type="region of interest" description="Disordered" evidence="1">
    <location>
        <begin position="280"/>
        <end position="328"/>
    </location>
</feature>
<feature type="compositionally biased region" description="Low complexity" evidence="1">
    <location>
        <begin position="216"/>
        <end position="225"/>
    </location>
</feature>
<organism evidence="2 3">
    <name type="scientific">Parazoarcus communis SWub3 = DSM 12120</name>
    <dbReference type="NCBI Taxonomy" id="1121029"/>
    <lineage>
        <taxon>Bacteria</taxon>
        <taxon>Pseudomonadati</taxon>
        <taxon>Pseudomonadota</taxon>
        <taxon>Betaproteobacteria</taxon>
        <taxon>Rhodocyclales</taxon>
        <taxon>Zoogloeaceae</taxon>
        <taxon>Parazoarcus</taxon>
    </lineage>
</organism>
<accession>A0A323UVJ6</accession>
<sequence length="485" mass="51959">MISSIGRLHAHLRSPQPVERARYADWLGQLAGLDDIAPASATLAADEWVLIRHLPLALDWQLDASEAEIGARWQSALHAAINHALSRDDDTVVRYRSRQAALADLLYRSALGDDSRQWAWQQMGLVPRAPLASGDALLQGARSLLSEPVLIWPVLHRLIAAETRSAALSAVLRALPQAQWTTLLLSCPQTADFARAAMADPADAVTPGMAAPPADPTSAPSPASPAALSLLDWAQRRPDLVLVHRDTLAVLLATLSSSAAQHSTRTAICFINAARRALQAPQATPAPRAPTATGPTSTPPPLPEQAHEPLPTQPPLVDDLIPPPPELPDTGCDLPTAQAGLLFWLGQISTGQPALEDLPPLDDALPLWLRALGRALGCDDGDVALRAFCGGELPHGADTPPDIDALAQATASRWAAWVDALAPDLPAPRLQHICRRPGTLHIEPGWIELRLSLDQVETPIRRLGLDLDPGWLPWLGCVVKVRYEG</sequence>
<dbReference type="EMBL" id="QKOE01000004">
    <property type="protein sequence ID" value="PZA17012.1"/>
    <property type="molecule type" value="Genomic_DNA"/>
</dbReference>
<reference evidence="2 3" key="1">
    <citation type="submission" date="2018-06" db="EMBL/GenBank/DDBJ databases">
        <title>Azoarcus communis strain SWub3 genome.</title>
        <authorList>
            <person name="Zorraquino Salvo V."/>
            <person name="Toubiana D."/>
            <person name="Blumwald E."/>
        </authorList>
    </citation>
    <scope>NUCLEOTIDE SEQUENCE [LARGE SCALE GENOMIC DNA]</scope>
    <source>
        <strain evidence="2 3">SWub3</strain>
    </source>
</reference>